<keyword evidence="1" id="KW-1185">Reference proteome</keyword>
<organism evidence="1 2">
    <name type="scientific">Nicotiana tabacum</name>
    <name type="common">Common tobacco</name>
    <dbReference type="NCBI Taxonomy" id="4097"/>
    <lineage>
        <taxon>Eukaryota</taxon>
        <taxon>Viridiplantae</taxon>
        <taxon>Streptophyta</taxon>
        <taxon>Embryophyta</taxon>
        <taxon>Tracheophyta</taxon>
        <taxon>Spermatophyta</taxon>
        <taxon>Magnoliopsida</taxon>
        <taxon>eudicotyledons</taxon>
        <taxon>Gunneridae</taxon>
        <taxon>Pentapetalae</taxon>
        <taxon>asterids</taxon>
        <taxon>lamiids</taxon>
        <taxon>Solanales</taxon>
        <taxon>Solanaceae</taxon>
        <taxon>Nicotianoideae</taxon>
        <taxon>Nicotianeae</taxon>
        <taxon>Nicotiana</taxon>
    </lineage>
</organism>
<evidence type="ECO:0000313" key="2">
    <source>
        <dbReference type="RefSeq" id="XP_075095242.1"/>
    </source>
</evidence>
<proteinExistence type="predicted"/>
<gene>
    <name evidence="2" type="primary">LOC142173535</name>
</gene>
<dbReference type="Proteomes" id="UP000790787">
    <property type="component" value="Chromosome 19"/>
</dbReference>
<sequence>MGPLIKIFWLVDNEKKTVMGYIYEAMDRAKEAIVKAFDRNSTKYKDIFKIIDEIWACQLHHPLHAVRHYLNPGHFYQNPTIKNYKEVTEELYACIKKLFPSIEAQDKIISEMPLYTRSEQQFGLPIEKRSRMIRSPTPRLQKLAIRILGLITSYAGCEHNWNIHTKKRNRLEHQRLNDLVYVKYNHALKILYDLQSVIDPISLDYIDHNNEWLIGKMGVNVEAEDELVFDDDNLTWVEDESDFEELDEEEIEGYKSSDTDEGHPSKENYKEEYDYISG</sequence>
<protein>
    <submittedName>
        <fullName evidence="2">Uncharacterized protein LOC142173535</fullName>
    </submittedName>
</protein>
<dbReference type="RefSeq" id="XP_075095242.1">
    <property type="nucleotide sequence ID" value="XM_075239141.1"/>
</dbReference>
<reference evidence="2" key="2">
    <citation type="submission" date="2025-08" db="UniProtKB">
        <authorList>
            <consortium name="RefSeq"/>
        </authorList>
    </citation>
    <scope>IDENTIFICATION</scope>
    <source>
        <tissue evidence="2">Leaf</tissue>
    </source>
</reference>
<reference evidence="1" key="1">
    <citation type="journal article" date="2014" name="Nat. Commun.">
        <title>The tobacco genome sequence and its comparison with those of tomato and potato.</title>
        <authorList>
            <person name="Sierro N."/>
            <person name="Battey J.N."/>
            <person name="Ouadi S."/>
            <person name="Bakaher N."/>
            <person name="Bovet L."/>
            <person name="Willig A."/>
            <person name="Goepfert S."/>
            <person name="Peitsch M.C."/>
            <person name="Ivanov N.V."/>
        </authorList>
    </citation>
    <scope>NUCLEOTIDE SEQUENCE [LARGE SCALE GENOMIC DNA]</scope>
</reference>
<accession>A0AC58TDD1</accession>
<name>A0AC58TDD1_TOBAC</name>
<evidence type="ECO:0000313" key="1">
    <source>
        <dbReference type="Proteomes" id="UP000790787"/>
    </source>
</evidence>